<name>A0A9P8LP82_9EUKA</name>
<dbReference type="RefSeq" id="XP_067762521.1">
    <property type="nucleotide sequence ID" value="XM_067909765.1"/>
</dbReference>
<keyword evidence="2" id="KW-1185">Reference proteome</keyword>
<dbReference type="GeneID" id="94299962"/>
<organism evidence="1 2">
    <name type="scientific">Spironucleus salmonicida</name>
    <dbReference type="NCBI Taxonomy" id="348837"/>
    <lineage>
        <taxon>Eukaryota</taxon>
        <taxon>Metamonada</taxon>
        <taxon>Diplomonadida</taxon>
        <taxon>Hexamitidae</taxon>
        <taxon>Hexamitinae</taxon>
        <taxon>Spironucleus</taxon>
    </lineage>
</organism>
<evidence type="ECO:0000313" key="1">
    <source>
        <dbReference type="EMBL" id="KAH0571748.1"/>
    </source>
</evidence>
<dbReference type="AlphaFoldDB" id="A0A9P8LP82"/>
<protein>
    <submittedName>
        <fullName evidence="1">Uncharacterized protein</fullName>
    </submittedName>
</protein>
<reference evidence="1 2" key="1">
    <citation type="journal article" date="2014" name="PLoS Genet.">
        <title>The Genome of Spironucleus salmonicida Highlights a Fish Pathogen Adapted to Fluctuating Environments.</title>
        <authorList>
            <person name="Xu F."/>
            <person name="Jerlstrom-Hultqvist J."/>
            <person name="Einarsson E."/>
            <person name="Astvaldsson A."/>
            <person name="Svard S.G."/>
            <person name="Andersson J.O."/>
        </authorList>
    </citation>
    <scope>NUCLEOTIDE SEQUENCE [LARGE SCALE GENOMIC DNA]</scope>
    <source>
        <strain evidence="1 2">ATCC 50377</strain>
    </source>
</reference>
<dbReference type="EMBL" id="AUWU02000006">
    <property type="protein sequence ID" value="KAH0571748.1"/>
    <property type="molecule type" value="Genomic_DNA"/>
</dbReference>
<accession>A0A9P8LP82</accession>
<gene>
    <name evidence="1" type="ORF">SS50377_25939</name>
</gene>
<dbReference type="Proteomes" id="UP000018208">
    <property type="component" value="Unassembled WGS sequence"/>
</dbReference>
<sequence>MKTVEKLDYIRYRFWRLGGHYFYIKEYRNGLKYLIRFGKGDQITNQELHIKFFELMNSNQKSYSNKQKLDFQQSSNYTTYQSPQSTQQTQLIDKERTSFASIISRITSRSFKSPISFNSVDQTELETIQMYANRIGDIQFDSE</sequence>
<comment type="caution">
    <text evidence="1">The sequence shown here is derived from an EMBL/GenBank/DDBJ whole genome shotgun (WGS) entry which is preliminary data.</text>
</comment>
<evidence type="ECO:0000313" key="2">
    <source>
        <dbReference type="Proteomes" id="UP000018208"/>
    </source>
</evidence>
<dbReference type="KEGG" id="ssao:94299962"/>
<proteinExistence type="predicted"/>